<dbReference type="EMBL" id="CM055093">
    <property type="protein sequence ID" value="KAJ7565978.1"/>
    <property type="molecule type" value="Genomic_DNA"/>
</dbReference>
<organism evidence="1 2">
    <name type="scientific">Diphasiastrum complanatum</name>
    <name type="common">Issler's clubmoss</name>
    <name type="synonym">Lycopodium complanatum</name>
    <dbReference type="NCBI Taxonomy" id="34168"/>
    <lineage>
        <taxon>Eukaryota</taxon>
        <taxon>Viridiplantae</taxon>
        <taxon>Streptophyta</taxon>
        <taxon>Embryophyta</taxon>
        <taxon>Tracheophyta</taxon>
        <taxon>Lycopodiopsida</taxon>
        <taxon>Lycopodiales</taxon>
        <taxon>Lycopodiaceae</taxon>
        <taxon>Lycopodioideae</taxon>
        <taxon>Diphasiastrum</taxon>
    </lineage>
</organism>
<evidence type="ECO:0000313" key="2">
    <source>
        <dbReference type="Proteomes" id="UP001162992"/>
    </source>
</evidence>
<comment type="caution">
    <text evidence="1">The sequence shown here is derived from an EMBL/GenBank/DDBJ whole genome shotgun (WGS) entry which is preliminary data.</text>
</comment>
<protein>
    <submittedName>
        <fullName evidence="1">Uncharacterized protein</fullName>
    </submittedName>
</protein>
<reference evidence="2" key="1">
    <citation type="journal article" date="2024" name="Proc. Natl. Acad. Sci. U.S.A.">
        <title>Extraordinary preservation of gene collinearity over three hundred million years revealed in homosporous lycophytes.</title>
        <authorList>
            <person name="Li C."/>
            <person name="Wickell D."/>
            <person name="Kuo L.Y."/>
            <person name="Chen X."/>
            <person name="Nie B."/>
            <person name="Liao X."/>
            <person name="Peng D."/>
            <person name="Ji J."/>
            <person name="Jenkins J."/>
            <person name="Williams M."/>
            <person name="Shu S."/>
            <person name="Plott C."/>
            <person name="Barry K."/>
            <person name="Rajasekar S."/>
            <person name="Grimwood J."/>
            <person name="Han X."/>
            <person name="Sun S."/>
            <person name="Hou Z."/>
            <person name="He W."/>
            <person name="Dai G."/>
            <person name="Sun C."/>
            <person name="Schmutz J."/>
            <person name="Leebens-Mack J.H."/>
            <person name="Li F.W."/>
            <person name="Wang L."/>
        </authorList>
    </citation>
    <scope>NUCLEOTIDE SEQUENCE [LARGE SCALE GENOMIC DNA]</scope>
    <source>
        <strain evidence="2">cv. PW_Plant_1</strain>
    </source>
</reference>
<gene>
    <name evidence="1" type="ORF">O6H91_02G083600</name>
</gene>
<proteinExistence type="predicted"/>
<evidence type="ECO:0000313" key="1">
    <source>
        <dbReference type="EMBL" id="KAJ7565978.1"/>
    </source>
</evidence>
<dbReference type="Proteomes" id="UP001162992">
    <property type="component" value="Chromosome 2"/>
</dbReference>
<keyword evidence="2" id="KW-1185">Reference proteome</keyword>
<sequence>MSLSLCCCLIIVNVWPVTGKNEREPTVHVCSDLNAGRLNVAHLKVVLQEKYSIFCSLASLEGDRCSYASHYLPPNNLTKLLLLYFLMV</sequence>
<accession>A0ACC2EHE8</accession>
<name>A0ACC2EHE8_DIPCM</name>